<sequence length="134" mass="13532">MLRAATAPSAPRYSAAVLLTFCLLAVSASFAHAYAGHLRAGGVQAGITPSATAPAAESPASHAGPFCGDPTGPPPHRDRHRTAGSTPGTGGRPLPPYGPEPDAGLDAPAPSIVRDHASRPSRSHTPAALQVFRC</sequence>
<feature type="region of interest" description="Disordered" evidence="1">
    <location>
        <begin position="48"/>
        <end position="134"/>
    </location>
</feature>
<gene>
    <name evidence="3" type="ORF">OQI_15175</name>
</gene>
<feature type="signal peptide" evidence="2">
    <location>
        <begin position="1"/>
        <end position="33"/>
    </location>
</feature>
<evidence type="ECO:0000256" key="1">
    <source>
        <dbReference type="SAM" id="MobiDB-lite"/>
    </source>
</evidence>
<organism evidence="3 4">
    <name type="scientific">Streptomyces pharetrae CZA14</name>
    <dbReference type="NCBI Taxonomy" id="1144883"/>
    <lineage>
        <taxon>Bacteria</taxon>
        <taxon>Bacillati</taxon>
        <taxon>Actinomycetota</taxon>
        <taxon>Actinomycetes</taxon>
        <taxon>Kitasatosporales</taxon>
        <taxon>Streptomycetaceae</taxon>
        <taxon>Streptomyces</taxon>
    </lineage>
</organism>
<accession>A0ABX3YIF9</accession>
<keyword evidence="2" id="KW-0732">Signal</keyword>
<protein>
    <submittedName>
        <fullName evidence="3">Uncharacterized protein</fullName>
    </submittedName>
</protein>
<evidence type="ECO:0000313" key="3">
    <source>
        <dbReference type="EMBL" id="OSZ59658.1"/>
    </source>
</evidence>
<evidence type="ECO:0000256" key="2">
    <source>
        <dbReference type="SAM" id="SignalP"/>
    </source>
</evidence>
<feature type="chain" id="PRO_5046247214" evidence="2">
    <location>
        <begin position="34"/>
        <end position="134"/>
    </location>
</feature>
<name>A0ABX3YIF9_9ACTN</name>
<proteinExistence type="predicted"/>
<dbReference type="EMBL" id="MRYD01000068">
    <property type="protein sequence ID" value="OSZ59658.1"/>
    <property type="molecule type" value="Genomic_DNA"/>
</dbReference>
<feature type="compositionally biased region" description="Low complexity" evidence="1">
    <location>
        <begin position="49"/>
        <end position="63"/>
    </location>
</feature>
<comment type="caution">
    <text evidence="3">The sequence shown here is derived from an EMBL/GenBank/DDBJ whole genome shotgun (WGS) entry which is preliminary data.</text>
</comment>
<dbReference type="Proteomes" id="UP000194266">
    <property type="component" value="Unassembled WGS sequence"/>
</dbReference>
<reference evidence="3 4" key="1">
    <citation type="submission" date="2016-12" db="EMBL/GenBank/DDBJ databases">
        <title>Genome Mining:The Detection of Biosynthetic Gene Clusters to Aid in the Expression of Curamycin A produced by Streptomyces sp. strain CZA14.</title>
        <authorList>
            <person name="Durrell K.A."/>
            <person name="Kirby B.M."/>
            <person name="Khan W."/>
            <person name="Mthethwa T."/>
            <person name="Le Roes-Hill M."/>
        </authorList>
    </citation>
    <scope>NUCLEOTIDE SEQUENCE [LARGE SCALE GENOMIC DNA]</scope>
    <source>
        <strain evidence="3 4">CZA14</strain>
    </source>
</reference>
<keyword evidence="4" id="KW-1185">Reference proteome</keyword>
<evidence type="ECO:0000313" key="4">
    <source>
        <dbReference type="Proteomes" id="UP000194266"/>
    </source>
</evidence>